<reference evidence="2" key="1">
    <citation type="journal article" date="2023" name="Science">
        <title>Genome structures resolve the early diversification of teleost fishes.</title>
        <authorList>
            <person name="Parey E."/>
            <person name="Louis A."/>
            <person name="Montfort J."/>
            <person name="Bouchez O."/>
            <person name="Roques C."/>
            <person name="Iampietro C."/>
            <person name="Lluch J."/>
            <person name="Castinel A."/>
            <person name="Donnadieu C."/>
            <person name="Desvignes T."/>
            <person name="Floi Bucao C."/>
            <person name="Jouanno E."/>
            <person name="Wen M."/>
            <person name="Mejri S."/>
            <person name="Dirks R."/>
            <person name="Jansen H."/>
            <person name="Henkel C."/>
            <person name="Chen W.J."/>
            <person name="Zahm M."/>
            <person name="Cabau C."/>
            <person name="Klopp C."/>
            <person name="Thompson A.W."/>
            <person name="Robinson-Rechavi M."/>
            <person name="Braasch I."/>
            <person name="Lecointre G."/>
            <person name="Bobe J."/>
            <person name="Postlethwait J.H."/>
            <person name="Berthelot C."/>
            <person name="Roest Crollius H."/>
            <person name="Guiguen Y."/>
        </authorList>
    </citation>
    <scope>NUCLEOTIDE SEQUENCE</scope>
    <source>
        <strain evidence="2">NC1722</strain>
    </source>
</reference>
<keyword evidence="1" id="KW-0472">Membrane</keyword>
<name>A0AAD7SN79_9TELE</name>
<organism evidence="2 3">
    <name type="scientific">Aldrovandia affinis</name>
    <dbReference type="NCBI Taxonomy" id="143900"/>
    <lineage>
        <taxon>Eukaryota</taxon>
        <taxon>Metazoa</taxon>
        <taxon>Chordata</taxon>
        <taxon>Craniata</taxon>
        <taxon>Vertebrata</taxon>
        <taxon>Euteleostomi</taxon>
        <taxon>Actinopterygii</taxon>
        <taxon>Neopterygii</taxon>
        <taxon>Teleostei</taxon>
        <taxon>Notacanthiformes</taxon>
        <taxon>Halosauridae</taxon>
        <taxon>Aldrovandia</taxon>
    </lineage>
</organism>
<sequence>MKELGGRQLGPSKQWRLLGGLPCPLLPATGVTLVSLVPVPQLQRSGMLPDPKNTHIVVSWMIAQTVTLVAGLTSLFTLIVPPCNH</sequence>
<keyword evidence="3" id="KW-1185">Reference proteome</keyword>
<dbReference type="EMBL" id="JAINUG010000046">
    <property type="protein sequence ID" value="KAJ8405789.1"/>
    <property type="molecule type" value="Genomic_DNA"/>
</dbReference>
<evidence type="ECO:0000313" key="3">
    <source>
        <dbReference type="Proteomes" id="UP001221898"/>
    </source>
</evidence>
<evidence type="ECO:0000256" key="1">
    <source>
        <dbReference type="SAM" id="Phobius"/>
    </source>
</evidence>
<feature type="transmembrane region" description="Helical" evidence="1">
    <location>
        <begin position="57"/>
        <end position="80"/>
    </location>
</feature>
<gene>
    <name evidence="2" type="ORF">AAFF_G00312260</name>
</gene>
<dbReference type="AlphaFoldDB" id="A0AAD7SN79"/>
<comment type="caution">
    <text evidence="2">The sequence shown here is derived from an EMBL/GenBank/DDBJ whole genome shotgun (WGS) entry which is preliminary data.</text>
</comment>
<keyword evidence="1" id="KW-0812">Transmembrane</keyword>
<accession>A0AAD7SN79</accession>
<keyword evidence="1" id="KW-1133">Transmembrane helix</keyword>
<dbReference type="Proteomes" id="UP001221898">
    <property type="component" value="Unassembled WGS sequence"/>
</dbReference>
<evidence type="ECO:0000313" key="2">
    <source>
        <dbReference type="EMBL" id="KAJ8405789.1"/>
    </source>
</evidence>
<protein>
    <submittedName>
        <fullName evidence="2">Uncharacterized protein</fullName>
    </submittedName>
</protein>
<feature type="transmembrane region" description="Helical" evidence="1">
    <location>
        <begin position="17"/>
        <end position="37"/>
    </location>
</feature>
<proteinExistence type="predicted"/>